<sequence>MTAASVAEAVRLHTIPSVADHLGTSVDTVYRLIHDGAIRTVDIGRDGRSRFRVRADHLQEFIDARTGR</sequence>
<feature type="domain" description="Helix-turn-helix" evidence="1">
    <location>
        <begin position="14"/>
        <end position="65"/>
    </location>
</feature>
<dbReference type="Proteomes" id="UP000256709">
    <property type="component" value="Unassembled WGS sequence"/>
</dbReference>
<organism evidence="3 4">
    <name type="scientific">Subtercola boreus</name>
    <dbReference type="NCBI Taxonomy" id="120213"/>
    <lineage>
        <taxon>Bacteria</taxon>
        <taxon>Bacillati</taxon>
        <taxon>Actinomycetota</taxon>
        <taxon>Actinomycetes</taxon>
        <taxon>Micrococcales</taxon>
        <taxon>Microbacteriaceae</taxon>
        <taxon>Subtercola</taxon>
    </lineage>
</organism>
<evidence type="ECO:0000313" key="3">
    <source>
        <dbReference type="EMBL" id="RFA15858.1"/>
    </source>
</evidence>
<evidence type="ECO:0000259" key="1">
    <source>
        <dbReference type="Pfam" id="PF12728"/>
    </source>
</evidence>
<name>A0A3E0W2Q8_9MICO</name>
<evidence type="ECO:0000313" key="5">
    <source>
        <dbReference type="Proteomes" id="UP000256709"/>
    </source>
</evidence>
<dbReference type="RefSeq" id="WP_116282438.1">
    <property type="nucleotide sequence ID" value="NZ_NBXA01000014.1"/>
</dbReference>
<dbReference type="OrthoDB" id="1093249at2"/>
<comment type="caution">
    <text evidence="3">The sequence shown here is derived from an EMBL/GenBank/DDBJ whole genome shotgun (WGS) entry which is preliminary data.</text>
</comment>
<dbReference type="InterPro" id="IPR041657">
    <property type="entry name" value="HTH_17"/>
</dbReference>
<accession>A0A3E0W2Q8</accession>
<dbReference type="EMBL" id="NBXA01000014">
    <property type="protein sequence ID" value="RFA14240.1"/>
    <property type="molecule type" value="Genomic_DNA"/>
</dbReference>
<dbReference type="Pfam" id="PF12728">
    <property type="entry name" value="HTH_17"/>
    <property type="match status" value="1"/>
</dbReference>
<evidence type="ECO:0000313" key="2">
    <source>
        <dbReference type="EMBL" id="RFA14240.1"/>
    </source>
</evidence>
<dbReference type="GO" id="GO:0003677">
    <property type="term" value="F:DNA binding"/>
    <property type="evidence" value="ECO:0007669"/>
    <property type="project" value="InterPro"/>
</dbReference>
<dbReference type="AlphaFoldDB" id="A0A3E0W2Q8"/>
<protein>
    <recommendedName>
        <fullName evidence="1">Helix-turn-helix domain-containing protein</fullName>
    </recommendedName>
</protein>
<evidence type="ECO:0000313" key="4">
    <source>
        <dbReference type="Proteomes" id="UP000256541"/>
    </source>
</evidence>
<gene>
    <name evidence="2" type="ORF">B7R21_06480</name>
    <name evidence="3" type="ORF">B7R22_05475</name>
</gene>
<dbReference type="Proteomes" id="UP000256541">
    <property type="component" value="Unassembled WGS sequence"/>
</dbReference>
<dbReference type="NCBIfam" id="TIGR01764">
    <property type="entry name" value="excise"/>
    <property type="match status" value="1"/>
</dbReference>
<proteinExistence type="predicted"/>
<reference evidence="4 5" key="1">
    <citation type="submission" date="2017-04" db="EMBL/GenBank/DDBJ databases">
        <title>Comparative genome analysis of Subtercola boreus.</title>
        <authorList>
            <person name="Cho Y.-J."/>
            <person name="Cho A."/>
            <person name="Kim O.-S."/>
            <person name="Lee J.-I."/>
        </authorList>
    </citation>
    <scope>NUCLEOTIDE SEQUENCE [LARGE SCALE GENOMIC DNA]</scope>
    <source>
        <strain evidence="2 5">P27444</strain>
        <strain evidence="3 4">P27479</strain>
    </source>
</reference>
<dbReference type="InterPro" id="IPR010093">
    <property type="entry name" value="SinI_DNA-bd"/>
</dbReference>
<dbReference type="EMBL" id="NBXB01000017">
    <property type="protein sequence ID" value="RFA15858.1"/>
    <property type="molecule type" value="Genomic_DNA"/>
</dbReference>